<dbReference type="InterPro" id="IPR001296">
    <property type="entry name" value="Glyco_trans_1"/>
</dbReference>
<dbReference type="PANTHER" id="PTHR45947">
    <property type="entry name" value="SULFOQUINOVOSYL TRANSFERASE SQD2"/>
    <property type="match status" value="1"/>
</dbReference>
<keyword evidence="3" id="KW-0328">Glycosyltransferase</keyword>
<reference evidence="3" key="1">
    <citation type="journal article" date="2021" name="PeerJ">
        <title>Extensive microbial diversity within the chicken gut microbiome revealed by metagenomics and culture.</title>
        <authorList>
            <person name="Gilroy R."/>
            <person name="Ravi A."/>
            <person name="Getino M."/>
            <person name="Pursley I."/>
            <person name="Horton D.L."/>
            <person name="Alikhan N.F."/>
            <person name="Baker D."/>
            <person name="Gharbi K."/>
            <person name="Hall N."/>
            <person name="Watson M."/>
            <person name="Adriaenssens E.M."/>
            <person name="Foster-Nyarko E."/>
            <person name="Jarju S."/>
            <person name="Secka A."/>
            <person name="Antonio M."/>
            <person name="Oren A."/>
            <person name="Chaudhuri R.R."/>
            <person name="La Ragione R."/>
            <person name="Hildebrand F."/>
            <person name="Pallen M.J."/>
        </authorList>
    </citation>
    <scope>NUCLEOTIDE SEQUENCE</scope>
    <source>
        <strain evidence="3">CHK192-19661</strain>
    </source>
</reference>
<proteinExistence type="predicted"/>
<dbReference type="Gene3D" id="3.40.50.2000">
    <property type="entry name" value="Glycogen Phosphorylase B"/>
    <property type="match status" value="2"/>
</dbReference>
<dbReference type="Pfam" id="PF00534">
    <property type="entry name" value="Glycos_transf_1"/>
    <property type="match status" value="1"/>
</dbReference>
<evidence type="ECO:0000259" key="1">
    <source>
        <dbReference type="Pfam" id="PF00534"/>
    </source>
</evidence>
<dbReference type="SUPFAM" id="SSF53756">
    <property type="entry name" value="UDP-Glycosyltransferase/glycogen phosphorylase"/>
    <property type="match status" value="1"/>
</dbReference>
<feature type="domain" description="Glycosyltransferase subfamily 4-like N-terminal" evidence="2">
    <location>
        <begin position="15"/>
        <end position="186"/>
    </location>
</feature>
<dbReference type="PANTHER" id="PTHR45947:SF3">
    <property type="entry name" value="SULFOQUINOVOSYL TRANSFERASE SQD2"/>
    <property type="match status" value="1"/>
</dbReference>
<reference evidence="3" key="2">
    <citation type="submission" date="2021-04" db="EMBL/GenBank/DDBJ databases">
        <authorList>
            <person name="Gilroy R."/>
        </authorList>
    </citation>
    <scope>NUCLEOTIDE SEQUENCE</scope>
    <source>
        <strain evidence="3">CHK192-19661</strain>
    </source>
</reference>
<keyword evidence="3" id="KW-0808">Transferase</keyword>
<dbReference type="EMBL" id="DXCF01000030">
    <property type="protein sequence ID" value="HIZ09939.1"/>
    <property type="molecule type" value="Genomic_DNA"/>
</dbReference>
<dbReference type="InterPro" id="IPR050194">
    <property type="entry name" value="Glycosyltransferase_grp1"/>
</dbReference>
<comment type="caution">
    <text evidence="3">The sequence shown here is derived from an EMBL/GenBank/DDBJ whole genome shotgun (WGS) entry which is preliminary data.</text>
</comment>
<dbReference type="InterPro" id="IPR028098">
    <property type="entry name" value="Glyco_trans_4-like_N"/>
</dbReference>
<organism evidence="3 4">
    <name type="scientific">Candidatus Borkfalkia avicola</name>
    <dbReference type="NCBI Taxonomy" id="2838503"/>
    <lineage>
        <taxon>Bacteria</taxon>
        <taxon>Bacillati</taxon>
        <taxon>Bacillota</taxon>
        <taxon>Clostridia</taxon>
        <taxon>Christensenellales</taxon>
        <taxon>Christensenellaceae</taxon>
        <taxon>Candidatus Borkfalkia</taxon>
    </lineage>
</organism>
<evidence type="ECO:0000313" key="4">
    <source>
        <dbReference type="Proteomes" id="UP000824025"/>
    </source>
</evidence>
<protein>
    <submittedName>
        <fullName evidence="3">Glycosyltransferase</fullName>
        <ecNumber evidence="3">2.4.-.-</ecNumber>
    </submittedName>
</protein>
<sequence length="383" mass="43347">MRITVIADVLGEENNGTTITVKRLINNLRKRGHEVSVVSAGDGTPSGEDGCYTVEKIDFKIFNDYVAKNGVALAKPNEEVLRAGIEKSDVVHILMPFPLGRAAVRMCTEMKKPVTTAFHVQPENVSSHFGLQKSKAVNDYIYKNFLKGFYSYASYIHCPTEFIARQLRSHGYKQDLRVISNGVDPAFTPRRSPKPAEYADKFCILNTGRFVKEKCQQDLLKAIPYCRHADKIQVFIAGEGPLEKRLRQLGEKLKNPPVIGFHPKEELADIISFCDLYVHPSYAEIESIACVEAITCGLVPVISDSKMSAAKYFARDKRNLYQAGSPRMLAARIDYMIDHPELREKLRAEYIAYAERFRIDKCIDKMEEMFEDAVAGRHREQTV</sequence>
<name>A0A9D2IHZ1_9FIRM</name>
<dbReference type="EC" id="2.4.-.-" evidence="3"/>
<dbReference type="GO" id="GO:0016757">
    <property type="term" value="F:glycosyltransferase activity"/>
    <property type="evidence" value="ECO:0007669"/>
    <property type="project" value="UniProtKB-KW"/>
</dbReference>
<accession>A0A9D2IHZ1</accession>
<dbReference type="Pfam" id="PF13439">
    <property type="entry name" value="Glyco_transf_4"/>
    <property type="match status" value="1"/>
</dbReference>
<dbReference type="AlphaFoldDB" id="A0A9D2IHZ1"/>
<dbReference type="Proteomes" id="UP000824025">
    <property type="component" value="Unassembled WGS sequence"/>
</dbReference>
<evidence type="ECO:0000259" key="2">
    <source>
        <dbReference type="Pfam" id="PF13439"/>
    </source>
</evidence>
<gene>
    <name evidence="3" type="ORF">H9726_05575</name>
</gene>
<feature type="domain" description="Glycosyl transferase family 1" evidence="1">
    <location>
        <begin position="193"/>
        <end position="347"/>
    </location>
</feature>
<evidence type="ECO:0000313" key="3">
    <source>
        <dbReference type="EMBL" id="HIZ09939.1"/>
    </source>
</evidence>